<reference evidence="2 3" key="1">
    <citation type="journal article" date="2023" name="Sci. Data">
        <title>Genome assembly of the Korean intertidal mud-creeper Batillaria attramentaria.</title>
        <authorList>
            <person name="Patra A.K."/>
            <person name="Ho P.T."/>
            <person name="Jun S."/>
            <person name="Lee S.J."/>
            <person name="Kim Y."/>
            <person name="Won Y.J."/>
        </authorList>
    </citation>
    <scope>NUCLEOTIDE SEQUENCE [LARGE SCALE GENOMIC DNA]</scope>
    <source>
        <strain evidence="2">Wonlab-2016</strain>
    </source>
</reference>
<evidence type="ECO:0000313" key="3">
    <source>
        <dbReference type="Proteomes" id="UP001519460"/>
    </source>
</evidence>
<feature type="region of interest" description="Disordered" evidence="1">
    <location>
        <begin position="41"/>
        <end position="66"/>
    </location>
</feature>
<proteinExistence type="predicted"/>
<dbReference type="AlphaFoldDB" id="A0ABD0KJ59"/>
<evidence type="ECO:0008006" key="4">
    <source>
        <dbReference type="Google" id="ProtNLM"/>
    </source>
</evidence>
<dbReference type="Proteomes" id="UP001519460">
    <property type="component" value="Unassembled WGS sequence"/>
</dbReference>
<evidence type="ECO:0000256" key="1">
    <source>
        <dbReference type="SAM" id="MobiDB-lite"/>
    </source>
</evidence>
<protein>
    <recommendedName>
        <fullName evidence="4">Secreted protein</fullName>
    </recommendedName>
</protein>
<organism evidence="2 3">
    <name type="scientific">Batillaria attramentaria</name>
    <dbReference type="NCBI Taxonomy" id="370345"/>
    <lineage>
        <taxon>Eukaryota</taxon>
        <taxon>Metazoa</taxon>
        <taxon>Spiralia</taxon>
        <taxon>Lophotrochozoa</taxon>
        <taxon>Mollusca</taxon>
        <taxon>Gastropoda</taxon>
        <taxon>Caenogastropoda</taxon>
        <taxon>Sorbeoconcha</taxon>
        <taxon>Cerithioidea</taxon>
        <taxon>Batillariidae</taxon>
        <taxon>Batillaria</taxon>
    </lineage>
</organism>
<accession>A0ABD0KJ59</accession>
<comment type="caution">
    <text evidence="2">The sequence shown here is derived from an EMBL/GenBank/DDBJ whole genome shotgun (WGS) entry which is preliminary data.</text>
</comment>
<dbReference type="EMBL" id="JACVVK020000169">
    <property type="protein sequence ID" value="KAK7487126.1"/>
    <property type="molecule type" value="Genomic_DNA"/>
</dbReference>
<sequence length="93" mass="10001">MLDCTVFCSVQHEPTTGVVTLACGVFVSVATTCVVVHRPLENGRPPVATSQHHNTETRQHSPLAPGFTTLQGVGPMALRHSKVLVRKKNDSVD</sequence>
<keyword evidence="3" id="KW-1185">Reference proteome</keyword>
<name>A0ABD0KJ59_9CAEN</name>
<gene>
    <name evidence="2" type="ORF">BaRGS_00021621</name>
</gene>
<evidence type="ECO:0000313" key="2">
    <source>
        <dbReference type="EMBL" id="KAK7487126.1"/>
    </source>
</evidence>